<dbReference type="KEGG" id="sca:SCA_1077"/>
<evidence type="ECO:0000313" key="8">
    <source>
        <dbReference type="Proteomes" id="UP000000444"/>
    </source>
</evidence>
<dbReference type="HOGENOM" id="CLU_007634_0_0_9"/>
<keyword evidence="4" id="KW-0342">GTP-binding</keyword>
<protein>
    <recommendedName>
        <fullName evidence="6">Dynamin N-terminal domain-containing protein</fullName>
    </recommendedName>
</protein>
<dbReference type="Gene3D" id="3.40.50.300">
    <property type="entry name" value="P-loop containing nucleotide triphosphate hydrolases"/>
    <property type="match status" value="2"/>
</dbReference>
<dbReference type="GeneID" id="93793502"/>
<dbReference type="OrthoDB" id="5477114at2"/>
<proteinExistence type="predicted"/>
<dbReference type="InterPro" id="IPR027094">
    <property type="entry name" value="Mitofusin_fam"/>
</dbReference>
<keyword evidence="2" id="KW-0547">Nucleotide-binding</keyword>
<evidence type="ECO:0000313" key="7">
    <source>
        <dbReference type="EMBL" id="CAL27985.1"/>
    </source>
</evidence>
<organism evidence="7 8">
    <name type="scientific">Staphylococcus carnosus (strain TM300)</name>
    <dbReference type="NCBI Taxonomy" id="396513"/>
    <lineage>
        <taxon>Bacteria</taxon>
        <taxon>Bacillati</taxon>
        <taxon>Bacillota</taxon>
        <taxon>Bacilli</taxon>
        <taxon>Bacillales</taxon>
        <taxon>Staphylococcaceae</taxon>
        <taxon>Staphylococcus</taxon>
    </lineage>
</organism>
<evidence type="ECO:0000256" key="3">
    <source>
        <dbReference type="ARBA" id="ARBA00022801"/>
    </source>
</evidence>
<name>B9DNY5_STACT</name>
<dbReference type="PANTHER" id="PTHR10465:SF0">
    <property type="entry name" value="SARCALUMENIN"/>
    <property type="match status" value="1"/>
</dbReference>
<dbReference type="InterPro" id="IPR005225">
    <property type="entry name" value="Small_GTP-bd"/>
</dbReference>
<evidence type="ECO:0000256" key="4">
    <source>
        <dbReference type="ARBA" id="ARBA00023134"/>
    </source>
</evidence>
<evidence type="ECO:0000259" key="6">
    <source>
        <dbReference type="Pfam" id="PF00350"/>
    </source>
</evidence>
<dbReference type="PANTHER" id="PTHR10465">
    <property type="entry name" value="TRANSMEMBRANE GTPASE FZO1"/>
    <property type="match status" value="1"/>
</dbReference>
<dbReference type="GO" id="GO:0016020">
    <property type="term" value="C:membrane"/>
    <property type="evidence" value="ECO:0007669"/>
    <property type="project" value="UniProtKB-SubCell"/>
</dbReference>
<dbReference type="GO" id="GO:0003924">
    <property type="term" value="F:GTPase activity"/>
    <property type="evidence" value="ECO:0007669"/>
    <property type="project" value="InterPro"/>
</dbReference>
<dbReference type="NCBIfam" id="TIGR00231">
    <property type="entry name" value="small_GTP"/>
    <property type="match status" value="1"/>
</dbReference>
<evidence type="ECO:0000256" key="5">
    <source>
        <dbReference type="ARBA" id="ARBA00023136"/>
    </source>
</evidence>
<accession>B9DNY5</accession>
<evidence type="ECO:0000256" key="2">
    <source>
        <dbReference type="ARBA" id="ARBA00022741"/>
    </source>
</evidence>
<dbReference type="EMBL" id="AM295250">
    <property type="protein sequence ID" value="CAL27985.1"/>
    <property type="molecule type" value="Genomic_DNA"/>
</dbReference>
<dbReference type="AlphaFoldDB" id="B9DNY5"/>
<dbReference type="CDD" id="cd09912">
    <property type="entry name" value="DLP_2"/>
    <property type="match status" value="1"/>
</dbReference>
<evidence type="ECO:0000256" key="1">
    <source>
        <dbReference type="ARBA" id="ARBA00004370"/>
    </source>
</evidence>
<dbReference type="GO" id="GO:0005525">
    <property type="term" value="F:GTP binding"/>
    <property type="evidence" value="ECO:0007669"/>
    <property type="project" value="UniProtKB-KW"/>
</dbReference>
<feature type="domain" description="Dynamin N-terminal" evidence="6">
    <location>
        <begin position="595"/>
        <end position="801"/>
    </location>
</feature>
<keyword evidence="8" id="KW-1185">Reference proteome</keyword>
<keyword evidence="3" id="KW-0378">Hydrolase</keyword>
<gene>
    <name evidence="7" type="ordered locus">Sca_1077</name>
</gene>
<comment type="subcellular location">
    <subcellularLocation>
        <location evidence="1">Membrane</location>
    </subcellularLocation>
</comment>
<dbReference type="InterPro" id="IPR045063">
    <property type="entry name" value="Dynamin_N"/>
</dbReference>
<sequence length="1148" mass="133650">MSSTNQLDILYKLKKEVEKSNHEDLVHIINQVIKKVYLNQFTLTFVGHFSAGKSTLINLLLEQEILPSSPVPTTSNTAIVSVSDESEIIANLEGQKYTKLSDYEEVKQLNRQNGDVESVEIKFDSNKFNKGFTLQDTPGVDSNVSLHQASTEQFMFTSNIVFYTVDYNHVQSAMNFQFMKRLNHAGIPVVFVINQIDKHNDDELSFAEFKQNIDNAINEWDLDILRTFYVSKFDYPENQIDELSDFLVYQDNHRESMEDYIKRITEFITDDQLSYIQSEMQDILSILDIEEAQFDQAYLNFQQNQSVSEEAQLLNDPEKLLNYLKYQRKKILDNAYLMPHEMREKIRVYLESRVKTFKVGGLFNKKKKTEEERQARLEDVMTELQDLVNQQVRQPMREDMSFLTRFINRSSVSNAILNQHYEIPETLISDLYQEQMSISNQYVLNFCDDVVKAIHNYVKKDSDPLLKDAVKYAESQNIEEEDESADYSEYEKYIKLRELQESLETHNYQHYYIHLDDSLDKLIDRTEIKYTKEELEQPERKGKTSKKIQNDEEENIDLSVIKQGIDIIEPVPLFQQTKDDLNAAIERMDQQIVKIGVFGTFSAGKSSLINALLGDNYLVSSPNPTTAATTELSYGDSIAITLKKEEQLLAELNQLVETQQFHFDNLNDFKDTDTTALKNSLKKEQLAFVNAVKSQLDLYQDMLKDGLTHDINQDEVKKWSAEDAYAAFVETVHLKLPIDWLKNKIIVDSLGLYSNNQRHSNETEKILTSSDLILYVSYFNHSFTDNDKAFIEYMKEMNQLNENQTFKMIINAVDLAESQSDLEAVEDYVSDALEQVNMPADIYSVSSRRSLKEGDEGIDKLKESLDYFASVESKVVLQHQMKSQLEQICNSFAEMSEDFQNNRQEMEKRQNKIQEINKKGAIPETTLSTSKQHAYNEVEDQIYHLNERLKLQLFDEVRTVFNAQMTKNKDFEDEKRIAVKTYLEQIHARLYMEQTLIAERIKKFFNQQLEEQLAPVVKQLNQLHILIHPHFNIDMNKDEIDTLHIDFEQMYQSLPKKLSKKRLLQPKAQKEIQEDVTMNTVELLQDDINLLRQQLEQQVKLMGQTAEKQINAISDEIHQQADELLKVKLDTSLIKQIDSAHAELKSIL</sequence>
<dbReference type="SUPFAM" id="SSF52540">
    <property type="entry name" value="P-loop containing nucleoside triphosphate hydrolases"/>
    <property type="match status" value="2"/>
</dbReference>
<dbReference type="Proteomes" id="UP000000444">
    <property type="component" value="Chromosome"/>
</dbReference>
<dbReference type="InterPro" id="IPR027417">
    <property type="entry name" value="P-loop_NTPase"/>
</dbReference>
<dbReference type="Pfam" id="PF00350">
    <property type="entry name" value="Dynamin_N"/>
    <property type="match status" value="2"/>
</dbReference>
<reference evidence="7 8" key="1">
    <citation type="journal article" date="2009" name="Appl. Environ. Microbiol.">
        <title>Genome analysis of the meat starter culture bacterium Staphylococcus carnosus TM300.</title>
        <authorList>
            <person name="Rosenstein R."/>
            <person name="Nerz C."/>
            <person name="Biswas L."/>
            <person name="Resch A."/>
            <person name="Raddatz G."/>
            <person name="Schuster S.C."/>
            <person name="Goetz F."/>
        </authorList>
    </citation>
    <scope>NUCLEOTIDE SEQUENCE [LARGE SCALE GENOMIC DNA]</scope>
    <source>
        <strain evidence="7 8">TM300</strain>
    </source>
</reference>
<feature type="domain" description="Dynamin N-terminal" evidence="6">
    <location>
        <begin position="44"/>
        <end position="195"/>
    </location>
</feature>
<dbReference type="BioCyc" id="SCAR396513:SCA_RS05395-MONOMER"/>
<dbReference type="eggNOG" id="COG0699">
    <property type="taxonomic scope" value="Bacteria"/>
</dbReference>
<keyword evidence="5" id="KW-0472">Membrane</keyword>
<dbReference type="RefSeq" id="WP_015900326.1">
    <property type="nucleotide sequence ID" value="NC_012121.1"/>
</dbReference>